<accession>A0A6B0SVR6</accession>
<dbReference type="Gene3D" id="3.30.460.10">
    <property type="entry name" value="Beta Polymerase, domain 2"/>
    <property type="match status" value="1"/>
</dbReference>
<evidence type="ECO:0000313" key="3">
    <source>
        <dbReference type="EMBL" id="MXR40713.1"/>
    </source>
</evidence>
<evidence type="ECO:0000256" key="2">
    <source>
        <dbReference type="SAM" id="MobiDB-lite"/>
    </source>
</evidence>
<dbReference type="GO" id="GO:0000166">
    <property type="term" value="F:nucleotide binding"/>
    <property type="evidence" value="ECO:0007669"/>
    <property type="project" value="UniProtKB-KW"/>
</dbReference>
<dbReference type="Gene3D" id="1.10.3090.10">
    <property type="entry name" value="cca-adding enzyme, domain 2"/>
    <property type="match status" value="1"/>
</dbReference>
<sequence length="604" mass="65312">MEVSFTPLIMCTNFIRACCRMSDRPGELVLGDGLHAGTGTTASSDRLERTSAGNWQRSPDSEMDPELTPSQQSALQALVTAARDHIAAQPQETAGLNIAIVGPPVRDAILDRPGRDLAFVVTETDAATLRERGFDPVPGSDDVVQDATGTSWRLPRRPSVHSADLPVGDTDDESGELRMDLRGRGLRVDALAVWLTSPDSSVAATESHQLDIDPAATLLDPFDGLNDIAAGRLRHTPGAFDTDPLCVVRTARRAAELGAPGSSIPESTPGPTPATPDTFAVAESTRARMAAVIADLNLVDRDRLGDEIQAAMAEAVDPRRFWEVLADVGGLAVLASTLDRGRIVPAGPEMFHAEGDVFTHAMEVLDQMHARCVDADITGQDRVRRYLMAIAHDLGKVPIANEGGGLHSEDPPTSFPNHSTRGKAPADRLATRLGLPDHVGEAMVDAADLHMTVPDVVTWEPDRLLEFIEAHTRPQDDALPDFATVEELLDLIRADHQGRWQARTSFDRSSAYYEDPTLPNDVVRPRFHETAYETRVETARTALEEIDGHTILRRGLCRDHAEGDLENDALAATARRCADCRSPGAWVGEELAAARQELLTDDSG</sequence>
<dbReference type="RefSeq" id="WP_159664116.1">
    <property type="nucleotide sequence ID" value="NZ_WUUS01000003.1"/>
</dbReference>
<organism evidence="3 4">
    <name type="scientific">Halobaculum saliterrae</name>
    <dbReference type="NCBI Taxonomy" id="2073113"/>
    <lineage>
        <taxon>Archaea</taxon>
        <taxon>Methanobacteriati</taxon>
        <taxon>Methanobacteriota</taxon>
        <taxon>Stenosarchaea group</taxon>
        <taxon>Halobacteria</taxon>
        <taxon>Halobacteriales</taxon>
        <taxon>Haloferacaceae</taxon>
        <taxon>Halobaculum</taxon>
    </lineage>
</organism>
<dbReference type="InterPro" id="IPR050124">
    <property type="entry name" value="tRNA_CCA-adding_enzyme"/>
</dbReference>
<proteinExistence type="predicted"/>
<comment type="caution">
    <text evidence="3">The sequence shown here is derived from an EMBL/GenBank/DDBJ whole genome shotgun (WGS) entry which is preliminary data.</text>
</comment>
<reference evidence="3 4" key="1">
    <citation type="submission" date="2019-12" db="EMBL/GenBank/DDBJ databases">
        <title>Isolation and characterization of three novel carbon monoxide-oxidizing members of Halobacteria from salione crusts and soils.</title>
        <authorList>
            <person name="Myers M.R."/>
            <person name="King G.M."/>
        </authorList>
    </citation>
    <scope>NUCLEOTIDE SEQUENCE [LARGE SCALE GENOMIC DNA]</scope>
    <source>
        <strain evidence="3 4">WSA2</strain>
    </source>
</reference>
<evidence type="ECO:0000256" key="1">
    <source>
        <dbReference type="ARBA" id="ARBA00022741"/>
    </source>
</evidence>
<feature type="region of interest" description="Disordered" evidence="2">
    <location>
        <begin position="401"/>
        <end position="424"/>
    </location>
</feature>
<keyword evidence="4" id="KW-1185">Reference proteome</keyword>
<dbReference type="PANTHER" id="PTHR47545:SF1">
    <property type="entry name" value="MULTIFUNCTIONAL CCA PROTEIN"/>
    <property type="match status" value="1"/>
</dbReference>
<name>A0A6B0SVR6_9EURY</name>
<dbReference type="SUPFAM" id="SSF81891">
    <property type="entry name" value="Poly A polymerase C-terminal region-like"/>
    <property type="match status" value="1"/>
</dbReference>
<dbReference type="PANTHER" id="PTHR47545">
    <property type="entry name" value="MULTIFUNCTIONAL CCA PROTEIN"/>
    <property type="match status" value="1"/>
</dbReference>
<keyword evidence="1" id="KW-0547">Nucleotide-binding</keyword>
<evidence type="ECO:0000313" key="4">
    <source>
        <dbReference type="Proteomes" id="UP000437065"/>
    </source>
</evidence>
<gene>
    <name evidence="3" type="ORF">GRX01_05070</name>
</gene>
<protein>
    <recommendedName>
        <fullName evidence="5">HD domain-containing protein</fullName>
    </recommendedName>
</protein>
<feature type="region of interest" description="Disordered" evidence="2">
    <location>
        <begin position="37"/>
        <end position="67"/>
    </location>
</feature>
<evidence type="ECO:0008006" key="5">
    <source>
        <dbReference type="Google" id="ProtNLM"/>
    </source>
</evidence>
<dbReference type="AlphaFoldDB" id="A0A6B0SVR6"/>
<dbReference type="InterPro" id="IPR043519">
    <property type="entry name" value="NT_sf"/>
</dbReference>
<dbReference type="Proteomes" id="UP000437065">
    <property type="component" value="Unassembled WGS sequence"/>
</dbReference>
<dbReference type="EMBL" id="WUUS01000003">
    <property type="protein sequence ID" value="MXR40713.1"/>
    <property type="molecule type" value="Genomic_DNA"/>
</dbReference>